<evidence type="ECO:0000313" key="3">
    <source>
        <dbReference type="Proteomes" id="UP000291758"/>
    </source>
</evidence>
<keyword evidence="1" id="KW-0812">Transmembrane</keyword>
<proteinExistence type="predicted"/>
<keyword evidence="3" id="KW-1185">Reference proteome</keyword>
<dbReference type="RefSeq" id="WP_129202614.1">
    <property type="nucleotide sequence ID" value="NZ_CP035495.1"/>
</dbReference>
<keyword evidence="1" id="KW-0472">Membrane</keyword>
<gene>
    <name evidence="2" type="ORF">ET495_03450</name>
</gene>
<dbReference type="KEGG" id="xyl:ET495_03450"/>
<feature type="transmembrane region" description="Helical" evidence="1">
    <location>
        <begin position="39"/>
        <end position="66"/>
    </location>
</feature>
<keyword evidence="1" id="KW-1133">Transmembrane helix</keyword>
<dbReference type="Proteomes" id="UP000291758">
    <property type="component" value="Chromosome"/>
</dbReference>
<name>A0A4P6EIX4_9MICO</name>
<protein>
    <submittedName>
        <fullName evidence="2">Uncharacterized protein</fullName>
    </submittedName>
</protein>
<feature type="transmembrane region" description="Helical" evidence="1">
    <location>
        <begin position="78"/>
        <end position="98"/>
    </location>
</feature>
<dbReference type="OrthoDB" id="4772335at2"/>
<evidence type="ECO:0000256" key="1">
    <source>
        <dbReference type="SAM" id="Phobius"/>
    </source>
</evidence>
<organism evidence="2 3">
    <name type="scientific">Xylanimonas allomyrinae</name>
    <dbReference type="NCBI Taxonomy" id="2509459"/>
    <lineage>
        <taxon>Bacteria</taxon>
        <taxon>Bacillati</taxon>
        <taxon>Actinomycetota</taxon>
        <taxon>Actinomycetes</taxon>
        <taxon>Micrococcales</taxon>
        <taxon>Promicromonosporaceae</taxon>
        <taxon>Xylanimonas</taxon>
    </lineage>
</organism>
<dbReference type="EMBL" id="CP035495">
    <property type="protein sequence ID" value="QAY62462.1"/>
    <property type="molecule type" value="Genomic_DNA"/>
</dbReference>
<accession>A0A4P6EIX4</accession>
<dbReference type="AlphaFoldDB" id="A0A4P6EIX4"/>
<sequence length="123" mass="11838">MSGALGRVIAGDDSVTVPGLDFTWLDGGDNGTTGDTLRAVVGTALGIAILVCAIAFVLGVACWVASRATGGSLGGKNATFFAGGAGAALLGMVLLGSLSGATGWGAGAVGDWIATFVPVGQSH</sequence>
<reference evidence="2 3" key="1">
    <citation type="submission" date="2019-01" db="EMBL/GenBank/DDBJ databases">
        <title>Genome sequencing of strain 2JSPR-7.</title>
        <authorList>
            <person name="Heo J."/>
            <person name="Kim S.-J."/>
            <person name="Kim J.-S."/>
            <person name="Hong S.-B."/>
            <person name="Kwon S.-W."/>
        </authorList>
    </citation>
    <scope>NUCLEOTIDE SEQUENCE [LARGE SCALE GENOMIC DNA]</scope>
    <source>
        <strain evidence="2 3">2JSPR-7</strain>
    </source>
</reference>
<evidence type="ECO:0000313" key="2">
    <source>
        <dbReference type="EMBL" id="QAY62462.1"/>
    </source>
</evidence>